<organism evidence="1 2">
    <name type="scientific">Halocaridina rubra</name>
    <name type="common">Hawaiian red shrimp</name>
    <dbReference type="NCBI Taxonomy" id="373956"/>
    <lineage>
        <taxon>Eukaryota</taxon>
        <taxon>Metazoa</taxon>
        <taxon>Ecdysozoa</taxon>
        <taxon>Arthropoda</taxon>
        <taxon>Crustacea</taxon>
        <taxon>Multicrustacea</taxon>
        <taxon>Malacostraca</taxon>
        <taxon>Eumalacostraca</taxon>
        <taxon>Eucarida</taxon>
        <taxon>Decapoda</taxon>
        <taxon>Pleocyemata</taxon>
        <taxon>Caridea</taxon>
        <taxon>Atyoidea</taxon>
        <taxon>Atyidae</taxon>
        <taxon>Halocaridina</taxon>
    </lineage>
</organism>
<feature type="non-terminal residue" evidence="1">
    <location>
        <position position="58"/>
    </location>
</feature>
<accession>A0AAN8XCF8</accession>
<protein>
    <submittedName>
        <fullName evidence="1">Uncharacterized protein</fullName>
    </submittedName>
</protein>
<evidence type="ECO:0000313" key="1">
    <source>
        <dbReference type="EMBL" id="KAK7081930.1"/>
    </source>
</evidence>
<dbReference type="EMBL" id="JAXCGZ010004336">
    <property type="protein sequence ID" value="KAK7081930.1"/>
    <property type="molecule type" value="Genomic_DNA"/>
</dbReference>
<comment type="caution">
    <text evidence="1">The sequence shown here is derived from an EMBL/GenBank/DDBJ whole genome shotgun (WGS) entry which is preliminary data.</text>
</comment>
<name>A0AAN8XCF8_HALRR</name>
<reference evidence="1 2" key="1">
    <citation type="submission" date="2023-11" db="EMBL/GenBank/DDBJ databases">
        <title>Halocaridina rubra genome assembly.</title>
        <authorList>
            <person name="Smith C."/>
        </authorList>
    </citation>
    <scope>NUCLEOTIDE SEQUENCE [LARGE SCALE GENOMIC DNA]</scope>
    <source>
        <strain evidence="1">EP-1</strain>
        <tissue evidence="1">Whole</tissue>
    </source>
</reference>
<dbReference type="Proteomes" id="UP001381693">
    <property type="component" value="Unassembled WGS sequence"/>
</dbReference>
<sequence>MLLARYSQRWVKGAARGSLALGQNAGESATTAGLPARHSSSKQCLCQYVEDHLHYKPQ</sequence>
<dbReference type="AlphaFoldDB" id="A0AAN8XCF8"/>
<keyword evidence="2" id="KW-1185">Reference proteome</keyword>
<proteinExistence type="predicted"/>
<evidence type="ECO:0000313" key="2">
    <source>
        <dbReference type="Proteomes" id="UP001381693"/>
    </source>
</evidence>
<gene>
    <name evidence="1" type="ORF">SK128_006984</name>
</gene>